<gene>
    <name evidence="1" type="ORF">GALL_503330</name>
</gene>
<comment type="caution">
    <text evidence="1">The sequence shown here is derived from an EMBL/GenBank/DDBJ whole genome shotgun (WGS) entry which is preliminary data.</text>
</comment>
<accession>A0A1J5PBH9</accession>
<proteinExistence type="predicted"/>
<sequence length="192" mass="19991">MKAPKISQTVTFEKPDSAQDNAALAGLKPGFASSAGAYNAQGERTVTSVTPMRPMAPPGNGSSIRPTITPAKIAKKYQACGASPVGAGSSAITTATTMGAIAFQEIVMSLSFAKAGQPAGHRSHTTHVLPAGADELEDGVIVFHVRTMGFDPGQKTMGYWAEWGLGFPLPSVFTERHAQLSTGAPWVATSFR</sequence>
<dbReference type="EMBL" id="MLJW01005520">
    <property type="protein sequence ID" value="OIQ68080.1"/>
    <property type="molecule type" value="Genomic_DNA"/>
</dbReference>
<protein>
    <submittedName>
        <fullName evidence="1">Uncharacterized protein</fullName>
    </submittedName>
</protein>
<dbReference type="AlphaFoldDB" id="A0A1J5PBH9"/>
<organism evidence="1">
    <name type="scientific">mine drainage metagenome</name>
    <dbReference type="NCBI Taxonomy" id="410659"/>
    <lineage>
        <taxon>unclassified sequences</taxon>
        <taxon>metagenomes</taxon>
        <taxon>ecological metagenomes</taxon>
    </lineage>
</organism>
<reference evidence="1" key="1">
    <citation type="submission" date="2016-10" db="EMBL/GenBank/DDBJ databases">
        <title>Sequence of Gallionella enrichment culture.</title>
        <authorList>
            <person name="Poehlein A."/>
            <person name="Muehling M."/>
            <person name="Daniel R."/>
        </authorList>
    </citation>
    <scope>NUCLEOTIDE SEQUENCE</scope>
</reference>
<name>A0A1J5PBH9_9ZZZZ</name>
<evidence type="ECO:0000313" key="1">
    <source>
        <dbReference type="EMBL" id="OIQ68080.1"/>
    </source>
</evidence>